<evidence type="ECO:0000256" key="5">
    <source>
        <dbReference type="ARBA" id="ARBA00022989"/>
    </source>
</evidence>
<dbReference type="Pfam" id="PF07681">
    <property type="entry name" value="DoxX"/>
    <property type="match status" value="1"/>
</dbReference>
<protein>
    <submittedName>
        <fullName evidence="8">DoxX family protein</fullName>
    </submittedName>
</protein>
<dbReference type="InterPro" id="IPR032808">
    <property type="entry name" value="DoxX"/>
</dbReference>
<keyword evidence="3" id="KW-1003">Cell membrane</keyword>
<sequence>MIYQFGLGVALSGAIPKELAFFVAEFNFPQLSPHLLSSLSPVYPDGFPGLALLLLRVSLGWLFILHGYPKITHLRRWAESLKTPVFLCFLSAASMLGGGIFLIIGFLTLLATLPILCSMIFAIYLHISGSKPFVAQDPYLIPQEQYQGALGQGEPPSWEKAFMYCVMLIAIAVLGPGAYSLDALIFGR</sequence>
<dbReference type="InterPro" id="IPR051907">
    <property type="entry name" value="DoxX-like_oxidoreductase"/>
</dbReference>
<comment type="caution">
    <text evidence="8">The sequence shown here is derived from an EMBL/GenBank/DDBJ whole genome shotgun (WGS) entry which is preliminary data.</text>
</comment>
<evidence type="ECO:0000313" key="9">
    <source>
        <dbReference type="Proteomes" id="UP000245124"/>
    </source>
</evidence>
<evidence type="ECO:0000313" key="8">
    <source>
        <dbReference type="EMBL" id="GBG19508.1"/>
    </source>
</evidence>
<reference evidence="8 9" key="1">
    <citation type="submission" date="2017-06" db="EMBL/GenBank/DDBJ databases">
        <title>Genome sequencing of cyanobaciteial culture collection at National Institute for Environmental Studies (NIES).</title>
        <authorList>
            <person name="Hirose Y."/>
            <person name="Shimura Y."/>
            <person name="Fujisawa T."/>
            <person name="Nakamura Y."/>
            <person name="Kawachi M."/>
        </authorList>
    </citation>
    <scope>NUCLEOTIDE SEQUENCE [LARGE SCALE GENOMIC DNA]</scope>
    <source>
        <strain evidence="8 9">NIES-4072</strain>
    </source>
</reference>
<accession>A0A2R5FPU6</accession>
<dbReference type="PANTHER" id="PTHR33452">
    <property type="entry name" value="OXIDOREDUCTASE CATD-RELATED"/>
    <property type="match status" value="1"/>
</dbReference>
<feature type="transmembrane region" description="Helical" evidence="7">
    <location>
        <begin position="161"/>
        <end position="181"/>
    </location>
</feature>
<evidence type="ECO:0000256" key="4">
    <source>
        <dbReference type="ARBA" id="ARBA00022692"/>
    </source>
</evidence>
<dbReference type="PANTHER" id="PTHR33452:SF1">
    <property type="entry name" value="INNER MEMBRANE PROTEIN YPHA-RELATED"/>
    <property type="match status" value="1"/>
</dbReference>
<dbReference type="OrthoDB" id="485382at2"/>
<dbReference type="AlphaFoldDB" id="A0A2R5FPU6"/>
<keyword evidence="9" id="KW-1185">Reference proteome</keyword>
<proteinExistence type="inferred from homology"/>
<evidence type="ECO:0000256" key="3">
    <source>
        <dbReference type="ARBA" id="ARBA00022475"/>
    </source>
</evidence>
<dbReference type="Proteomes" id="UP000245124">
    <property type="component" value="Unassembled WGS sequence"/>
</dbReference>
<keyword evidence="5 7" id="KW-1133">Transmembrane helix</keyword>
<comment type="subcellular location">
    <subcellularLocation>
        <location evidence="1">Cell membrane</location>
        <topology evidence="1">Multi-pass membrane protein</topology>
    </subcellularLocation>
</comment>
<evidence type="ECO:0000256" key="1">
    <source>
        <dbReference type="ARBA" id="ARBA00004651"/>
    </source>
</evidence>
<evidence type="ECO:0000256" key="2">
    <source>
        <dbReference type="ARBA" id="ARBA00006679"/>
    </source>
</evidence>
<comment type="similarity">
    <text evidence="2">Belongs to the DoxX family.</text>
</comment>
<feature type="transmembrane region" description="Helical" evidence="7">
    <location>
        <begin position="46"/>
        <end position="65"/>
    </location>
</feature>
<gene>
    <name evidence="8" type="ORF">NIES4072_31760</name>
</gene>
<dbReference type="RefSeq" id="WP_109009297.1">
    <property type="nucleotide sequence ID" value="NZ_BDUD01000001.1"/>
</dbReference>
<dbReference type="EMBL" id="BDUD01000001">
    <property type="protein sequence ID" value="GBG19508.1"/>
    <property type="molecule type" value="Genomic_DNA"/>
</dbReference>
<feature type="transmembrane region" description="Helical" evidence="7">
    <location>
        <begin position="110"/>
        <end position="127"/>
    </location>
</feature>
<keyword evidence="6 7" id="KW-0472">Membrane</keyword>
<feature type="transmembrane region" description="Helical" evidence="7">
    <location>
        <begin position="85"/>
        <end position="104"/>
    </location>
</feature>
<organism evidence="8 9">
    <name type="scientific">Nostoc commune NIES-4072</name>
    <dbReference type="NCBI Taxonomy" id="2005467"/>
    <lineage>
        <taxon>Bacteria</taxon>
        <taxon>Bacillati</taxon>
        <taxon>Cyanobacteriota</taxon>
        <taxon>Cyanophyceae</taxon>
        <taxon>Nostocales</taxon>
        <taxon>Nostocaceae</taxon>
        <taxon>Nostoc</taxon>
    </lineage>
</organism>
<dbReference type="GO" id="GO:0005886">
    <property type="term" value="C:plasma membrane"/>
    <property type="evidence" value="ECO:0007669"/>
    <property type="project" value="UniProtKB-SubCell"/>
</dbReference>
<keyword evidence="4 7" id="KW-0812">Transmembrane</keyword>
<evidence type="ECO:0000256" key="6">
    <source>
        <dbReference type="ARBA" id="ARBA00023136"/>
    </source>
</evidence>
<evidence type="ECO:0000256" key="7">
    <source>
        <dbReference type="SAM" id="Phobius"/>
    </source>
</evidence>
<name>A0A2R5FPU6_NOSCO</name>